<comment type="caution">
    <text evidence="2">The sequence shown here is derived from an EMBL/GenBank/DDBJ whole genome shotgun (WGS) entry which is preliminary data.</text>
</comment>
<proteinExistence type="predicted"/>
<protein>
    <submittedName>
        <fullName evidence="2">Uncharacterized protein</fullName>
    </submittedName>
</protein>
<feature type="region of interest" description="Disordered" evidence="1">
    <location>
        <begin position="169"/>
        <end position="233"/>
    </location>
</feature>
<evidence type="ECO:0000313" key="3">
    <source>
        <dbReference type="Proteomes" id="UP000712600"/>
    </source>
</evidence>
<evidence type="ECO:0000313" key="2">
    <source>
        <dbReference type="EMBL" id="KAF3572141.1"/>
    </source>
</evidence>
<gene>
    <name evidence="2" type="ORF">F2Q69_00059403</name>
</gene>
<feature type="region of interest" description="Disordered" evidence="1">
    <location>
        <begin position="50"/>
        <end position="98"/>
    </location>
</feature>
<sequence>MNRIFPPDSHQILLMDLRAWAVIKNIRATLLQGCHQDRFIISLGDLSVRSSRKSDPGRKNATQITLPPFSGSKDPSLKDSGSLQQELSPASSSPENSRRYYQAPANLKGEDQGLIAITEETSGPPNPGTRGQAVWRMAIGSEDADLESREGPPKDRYRALRMVSLKVLQSGTCSEDRDLARSSSSTPHGSRQLPTDGLTNEEAGNEQREETSSEIILDGSGAEGTLPTENKDT</sequence>
<reference evidence="2" key="1">
    <citation type="submission" date="2019-12" db="EMBL/GenBank/DDBJ databases">
        <title>Genome sequencing and annotation of Brassica cretica.</title>
        <authorList>
            <person name="Studholme D.J."/>
            <person name="Sarris P."/>
        </authorList>
    </citation>
    <scope>NUCLEOTIDE SEQUENCE</scope>
    <source>
        <strain evidence="2">PFS-109/04</strain>
        <tissue evidence="2">Leaf</tissue>
    </source>
</reference>
<evidence type="ECO:0000256" key="1">
    <source>
        <dbReference type="SAM" id="MobiDB-lite"/>
    </source>
</evidence>
<dbReference type="EMBL" id="QGKX02000095">
    <property type="protein sequence ID" value="KAF3572141.1"/>
    <property type="molecule type" value="Genomic_DNA"/>
</dbReference>
<feature type="compositionally biased region" description="Polar residues" evidence="1">
    <location>
        <begin position="79"/>
        <end position="95"/>
    </location>
</feature>
<dbReference type="AlphaFoldDB" id="A0A8S9RHI0"/>
<feature type="compositionally biased region" description="Polar residues" evidence="1">
    <location>
        <begin position="181"/>
        <end position="193"/>
    </location>
</feature>
<organism evidence="2 3">
    <name type="scientific">Brassica cretica</name>
    <name type="common">Mustard</name>
    <dbReference type="NCBI Taxonomy" id="69181"/>
    <lineage>
        <taxon>Eukaryota</taxon>
        <taxon>Viridiplantae</taxon>
        <taxon>Streptophyta</taxon>
        <taxon>Embryophyta</taxon>
        <taxon>Tracheophyta</taxon>
        <taxon>Spermatophyta</taxon>
        <taxon>Magnoliopsida</taxon>
        <taxon>eudicotyledons</taxon>
        <taxon>Gunneridae</taxon>
        <taxon>Pentapetalae</taxon>
        <taxon>rosids</taxon>
        <taxon>malvids</taxon>
        <taxon>Brassicales</taxon>
        <taxon>Brassicaceae</taxon>
        <taxon>Brassiceae</taxon>
        <taxon>Brassica</taxon>
    </lineage>
</organism>
<accession>A0A8S9RHI0</accession>
<dbReference type="Proteomes" id="UP000712600">
    <property type="component" value="Unassembled WGS sequence"/>
</dbReference>
<name>A0A8S9RHI0_BRACR</name>